<sequence>MARHVLTCGGILSLLATIFLSFSTSAAIFPSEMVSAHITVSTDLRQPWWQQALEMPDSPSDPLEHKETGSTLASVFAPSPNNTSGRNANLNDGLDATTGSLKEQQLPPCCRHKLAKDEQQSSASDATSATALTSNCLDFHLRTNQTKPQYDWDGTLIDVFANNDTESATDVLPSCMSDEQNTIGSLPCCQPRDEQLSTEELQDMLITLQDNNTLATAANTKTFVTNNTDYCPPENNCLEQALYSDQVMQIFANTNAKKTAQQALSSARLRGYQLQFELSLHKQTSPVDQVGSPAS</sequence>
<feature type="region of interest" description="Disordered" evidence="1">
    <location>
        <begin position="73"/>
        <end position="98"/>
    </location>
</feature>
<organism evidence="2 3">
    <name type="scientific">Candidatus Anaerobiospirillum pullistercoris</name>
    <dbReference type="NCBI Taxonomy" id="2838452"/>
    <lineage>
        <taxon>Bacteria</taxon>
        <taxon>Pseudomonadati</taxon>
        <taxon>Pseudomonadota</taxon>
        <taxon>Gammaproteobacteria</taxon>
        <taxon>Aeromonadales</taxon>
        <taxon>Succinivibrionaceae</taxon>
        <taxon>Anaerobiospirillum</taxon>
    </lineage>
</organism>
<name>A0A9D2B0R8_9GAMM</name>
<evidence type="ECO:0000313" key="3">
    <source>
        <dbReference type="Proteomes" id="UP000886829"/>
    </source>
</evidence>
<protein>
    <submittedName>
        <fullName evidence="2">Uncharacterized protein</fullName>
    </submittedName>
</protein>
<gene>
    <name evidence="2" type="ORF">H9850_05405</name>
</gene>
<comment type="caution">
    <text evidence="2">The sequence shown here is derived from an EMBL/GenBank/DDBJ whole genome shotgun (WGS) entry which is preliminary data.</text>
</comment>
<dbReference type="AlphaFoldDB" id="A0A9D2B0R8"/>
<accession>A0A9D2B0R8</accession>
<dbReference type="Proteomes" id="UP000886829">
    <property type="component" value="Unassembled WGS sequence"/>
</dbReference>
<evidence type="ECO:0000313" key="2">
    <source>
        <dbReference type="EMBL" id="HIX56890.1"/>
    </source>
</evidence>
<feature type="compositionally biased region" description="Polar residues" evidence="1">
    <location>
        <begin position="73"/>
        <end position="90"/>
    </location>
</feature>
<proteinExistence type="predicted"/>
<evidence type="ECO:0000256" key="1">
    <source>
        <dbReference type="SAM" id="MobiDB-lite"/>
    </source>
</evidence>
<dbReference type="EMBL" id="DXEV01000103">
    <property type="protein sequence ID" value="HIX56890.1"/>
    <property type="molecule type" value="Genomic_DNA"/>
</dbReference>
<reference evidence="2" key="2">
    <citation type="submission" date="2021-04" db="EMBL/GenBank/DDBJ databases">
        <authorList>
            <person name="Gilroy R."/>
        </authorList>
    </citation>
    <scope>NUCLEOTIDE SEQUENCE</scope>
    <source>
        <strain evidence="2">USASDec5-558</strain>
    </source>
</reference>
<reference evidence="2" key="1">
    <citation type="journal article" date="2021" name="PeerJ">
        <title>Extensive microbial diversity within the chicken gut microbiome revealed by metagenomics and culture.</title>
        <authorList>
            <person name="Gilroy R."/>
            <person name="Ravi A."/>
            <person name="Getino M."/>
            <person name="Pursley I."/>
            <person name="Horton D.L."/>
            <person name="Alikhan N.F."/>
            <person name="Baker D."/>
            <person name="Gharbi K."/>
            <person name="Hall N."/>
            <person name="Watson M."/>
            <person name="Adriaenssens E.M."/>
            <person name="Foster-Nyarko E."/>
            <person name="Jarju S."/>
            <person name="Secka A."/>
            <person name="Antonio M."/>
            <person name="Oren A."/>
            <person name="Chaudhuri R.R."/>
            <person name="La Ragione R."/>
            <person name="Hildebrand F."/>
            <person name="Pallen M.J."/>
        </authorList>
    </citation>
    <scope>NUCLEOTIDE SEQUENCE</scope>
    <source>
        <strain evidence="2">USASDec5-558</strain>
    </source>
</reference>